<keyword evidence="1" id="KW-0175">Coiled coil</keyword>
<keyword evidence="2" id="KW-1133">Transmembrane helix</keyword>
<dbReference type="STRING" id="1938817.SAMN06296008_10556"/>
<protein>
    <submittedName>
        <fullName evidence="4">FimV N-terminal domain-containing protein</fullName>
    </submittedName>
</protein>
<evidence type="ECO:0000256" key="1">
    <source>
        <dbReference type="SAM" id="Coils"/>
    </source>
</evidence>
<evidence type="ECO:0000313" key="5">
    <source>
        <dbReference type="Proteomes" id="UP000192708"/>
    </source>
</evidence>
<gene>
    <name evidence="4" type="ORF">SAMN06296008_10556</name>
</gene>
<feature type="coiled-coil region" evidence="1">
    <location>
        <begin position="259"/>
        <end position="293"/>
    </location>
</feature>
<evidence type="ECO:0000313" key="4">
    <source>
        <dbReference type="EMBL" id="SMC46559.1"/>
    </source>
</evidence>
<sequence length="456" mass="50608">MTIKPLWFIKSLLLVGLWLSSSVWGLTLGNINVISGLSEPFKARIAILGSNQELSKLSNLKVQFPSQLVFDKYGLKVPDAQNNYLLSIEKSTNGLPVSIFLKTENVIPEQELFNDLLIEVSWTGGKLIRAYTILNVNKMVITVNPGDNLSSITQSLMPELPQASFEQVLTAIFRLNPKAFIAGNIHRLRAGAPLDIPSKAMVESIPVDEASTFTKNVQENFQKKLFTESSEKYFDTSSSTSDRLLLSSSENVTEKKLLETKLEEELIAQKKIIEQAQARVLEIQKNIVDLNKQVEPPSIYSKISSFLHYQSVGMWEFVALVALLIVFIYGNFIRVGTSFSVRPAQSTSSDDIPAFAKNIFATLDLNLDDQGTSTPTNSLNIIAKSEDHGIAINNVKPHRNIPSVADQKLRLNLAKSYIKIHDYPTAKILLQEIVSLGANGSSDVVRDAQKYLLQIA</sequence>
<dbReference type="InterPro" id="IPR057840">
    <property type="entry name" value="FimV_N"/>
</dbReference>
<name>A0A1W1ZDN8_9BURK</name>
<evidence type="ECO:0000256" key="2">
    <source>
        <dbReference type="SAM" id="Phobius"/>
    </source>
</evidence>
<dbReference type="NCBIfam" id="TIGR03505">
    <property type="entry name" value="FimV_core"/>
    <property type="match status" value="1"/>
</dbReference>
<dbReference type="EMBL" id="FWXJ01000005">
    <property type="protein sequence ID" value="SMC46559.1"/>
    <property type="molecule type" value="Genomic_DNA"/>
</dbReference>
<dbReference type="InterPro" id="IPR038440">
    <property type="entry name" value="FimV_C_sf"/>
</dbReference>
<dbReference type="Proteomes" id="UP000192708">
    <property type="component" value="Unassembled WGS sequence"/>
</dbReference>
<dbReference type="InterPro" id="IPR020012">
    <property type="entry name" value="LysM_FimV"/>
</dbReference>
<keyword evidence="5" id="KW-1185">Reference proteome</keyword>
<dbReference type="OrthoDB" id="5298707at2"/>
<dbReference type="RefSeq" id="WP_084283219.1">
    <property type="nucleotide sequence ID" value="NZ_FWXJ01000005.1"/>
</dbReference>
<dbReference type="AlphaFoldDB" id="A0A1W1ZDN8"/>
<feature type="domain" description="FimV N-terminal" evidence="3">
    <location>
        <begin position="26"/>
        <end position="134"/>
    </location>
</feature>
<feature type="transmembrane region" description="Helical" evidence="2">
    <location>
        <begin position="312"/>
        <end position="332"/>
    </location>
</feature>
<dbReference type="Gene3D" id="1.20.58.2200">
    <property type="match status" value="1"/>
</dbReference>
<organism evidence="4 5">
    <name type="scientific">Polynucleobacter kasalickyi</name>
    <dbReference type="NCBI Taxonomy" id="1938817"/>
    <lineage>
        <taxon>Bacteria</taxon>
        <taxon>Pseudomonadati</taxon>
        <taxon>Pseudomonadota</taxon>
        <taxon>Betaproteobacteria</taxon>
        <taxon>Burkholderiales</taxon>
        <taxon>Burkholderiaceae</taxon>
        <taxon>Polynucleobacter</taxon>
    </lineage>
</organism>
<reference evidence="4 5" key="1">
    <citation type="submission" date="2017-04" db="EMBL/GenBank/DDBJ databases">
        <authorList>
            <person name="Afonso C.L."/>
            <person name="Miller P.J."/>
            <person name="Scott M.A."/>
            <person name="Spackman E."/>
            <person name="Goraichik I."/>
            <person name="Dimitrov K.M."/>
            <person name="Suarez D.L."/>
            <person name="Swayne D.E."/>
        </authorList>
    </citation>
    <scope>NUCLEOTIDE SEQUENCE [LARGE SCALE GENOMIC DNA]</scope>
    <source>
        <strain evidence="4 5">VK13</strain>
    </source>
</reference>
<keyword evidence="2" id="KW-0812">Transmembrane</keyword>
<evidence type="ECO:0000259" key="3">
    <source>
        <dbReference type="Pfam" id="PF25800"/>
    </source>
</evidence>
<accession>A0A1W1ZDN8</accession>
<proteinExistence type="predicted"/>
<dbReference type="Pfam" id="PF25800">
    <property type="entry name" value="FimV_N"/>
    <property type="match status" value="1"/>
</dbReference>
<keyword evidence="2" id="KW-0472">Membrane</keyword>